<dbReference type="Pfam" id="PF23760">
    <property type="entry name" value="Beta-prop_DCAF12"/>
    <property type="match status" value="1"/>
</dbReference>
<organism evidence="3 4">
    <name type="scientific">Calicophoron daubneyi</name>
    <name type="common">Rumen fluke</name>
    <name type="synonym">Paramphistomum daubneyi</name>
    <dbReference type="NCBI Taxonomy" id="300641"/>
    <lineage>
        <taxon>Eukaryota</taxon>
        <taxon>Metazoa</taxon>
        <taxon>Spiralia</taxon>
        <taxon>Lophotrochozoa</taxon>
        <taxon>Platyhelminthes</taxon>
        <taxon>Trematoda</taxon>
        <taxon>Digenea</taxon>
        <taxon>Plagiorchiida</taxon>
        <taxon>Pronocephalata</taxon>
        <taxon>Paramphistomoidea</taxon>
        <taxon>Paramphistomidae</taxon>
        <taxon>Calicophoron</taxon>
    </lineage>
</organism>
<dbReference type="InterPro" id="IPR015943">
    <property type="entry name" value="WD40/YVTN_repeat-like_dom_sf"/>
</dbReference>
<feature type="domain" description="DDB1- and CUL4-associated factor 12 beta-propeller" evidence="2">
    <location>
        <begin position="50"/>
        <end position="361"/>
    </location>
</feature>
<feature type="region of interest" description="Disordered" evidence="1">
    <location>
        <begin position="479"/>
        <end position="517"/>
    </location>
</feature>
<dbReference type="SMART" id="SM00320">
    <property type="entry name" value="WD40"/>
    <property type="match status" value="3"/>
</dbReference>
<evidence type="ECO:0000259" key="2">
    <source>
        <dbReference type="Pfam" id="PF23760"/>
    </source>
</evidence>
<feature type="region of interest" description="Disordered" evidence="1">
    <location>
        <begin position="388"/>
        <end position="422"/>
    </location>
</feature>
<dbReference type="Proteomes" id="UP001497525">
    <property type="component" value="Unassembled WGS sequence"/>
</dbReference>
<evidence type="ECO:0000313" key="3">
    <source>
        <dbReference type="EMBL" id="CAL5137392.1"/>
    </source>
</evidence>
<feature type="compositionally biased region" description="Basic and acidic residues" evidence="1">
    <location>
        <begin position="480"/>
        <end position="495"/>
    </location>
</feature>
<accession>A0AAV2TPU8</accession>
<dbReference type="EMBL" id="CAXLJL010000390">
    <property type="protein sequence ID" value="CAL5137392.1"/>
    <property type="molecule type" value="Genomic_DNA"/>
</dbReference>
<protein>
    <recommendedName>
        <fullName evidence="2">DDB1- and CUL4-associated factor 12 beta-propeller domain-containing protein</fullName>
    </recommendedName>
</protein>
<name>A0AAV2TPU8_CALDB</name>
<dbReference type="Gene3D" id="2.130.10.10">
    <property type="entry name" value="YVTN repeat-like/Quinoprotein amine dehydrogenase"/>
    <property type="match status" value="1"/>
</dbReference>
<comment type="caution">
    <text evidence="3">The sequence shown here is derived from an EMBL/GenBank/DDBJ whole genome shotgun (WGS) entry which is preliminary data.</text>
</comment>
<dbReference type="InterPro" id="IPR056151">
    <property type="entry name" value="Beta-prop_DCAF12"/>
</dbReference>
<feature type="compositionally biased region" description="Polar residues" evidence="1">
    <location>
        <begin position="502"/>
        <end position="517"/>
    </location>
</feature>
<reference evidence="3" key="1">
    <citation type="submission" date="2024-06" db="EMBL/GenBank/DDBJ databases">
        <authorList>
            <person name="Liu X."/>
            <person name="Lenzi L."/>
            <person name="Haldenby T S."/>
            <person name="Uol C."/>
        </authorList>
    </citation>
    <scope>NUCLEOTIDE SEQUENCE</scope>
</reference>
<gene>
    <name evidence="3" type="ORF">CDAUBV1_LOCUS11706</name>
</gene>
<proteinExistence type="predicted"/>
<dbReference type="AlphaFoldDB" id="A0AAV2TPU8"/>
<evidence type="ECO:0000313" key="4">
    <source>
        <dbReference type="Proteomes" id="UP001497525"/>
    </source>
</evidence>
<dbReference type="SUPFAM" id="SSF50978">
    <property type="entry name" value="WD40 repeat-like"/>
    <property type="match status" value="1"/>
</dbReference>
<sequence>MVGAPKSRCSTSYSKKSKHKTPVLRLLGSRELGSHTKLSVRDVPESAFRLPRAWKRRAVNPGTRNKIFAAQWITDNHVVYGTKCNHLVLYDCTSNESFDIPLIKPPMLSPGYDHACSCGVHAIQLNPSQTLLATGGANVNDVGVYTLADLSPHCLLKDCHKDWVFDLRWLDDSYLVSCSRDSSLAMWRIPSFENDLSLPCVDSSIHNKYDKSPLPCIQHPVAHAVSSIPNDRFRAVEHLMPFNLLTVVSMSRRLYLYDAVRMGLDRRTQPVFTLALRDAYQEAVALRRWPSNPNCVALATHHCVILFDIRCADPIGATGRCIHPPLAVSGVRSLNFADSVLSYGTSNGQVHFYDLRGNQHLPTHLDVGPGWVKPHVCNEDEIVGSPDRLDMDSSRAWPAQAAEDPVPGWGAPPPSPSPAQSILFSQSSVAPSFSGPSIAQLNNLRLRLDRIHHRLSGLRERHLAMTGAPLIYSVSGLRTVDPDRAPTASSERRPAETPPNEPMTSSGGSSRPATGLNLNTMITYDSGENEDDDVLGGSDSSTLNSNGVEDRFSAARTSIWRLPAFSFVRPRPFAMTFPLSSIFPDFDSFPTISAQRNMLAVYTHEYDPSGTRLFTGGGPIASTFHGNVAALWE</sequence>
<dbReference type="InterPro" id="IPR036322">
    <property type="entry name" value="WD40_repeat_dom_sf"/>
</dbReference>
<dbReference type="InterPro" id="IPR001680">
    <property type="entry name" value="WD40_rpt"/>
</dbReference>
<evidence type="ECO:0000256" key="1">
    <source>
        <dbReference type="SAM" id="MobiDB-lite"/>
    </source>
</evidence>